<protein>
    <recommendedName>
        <fullName evidence="5 6">Dephospho-CoA kinase</fullName>
        <ecNumber evidence="5 6">2.7.1.24</ecNumber>
    </recommendedName>
    <alternativeName>
        <fullName evidence="5">Dephosphocoenzyme A kinase</fullName>
    </alternativeName>
</protein>
<evidence type="ECO:0000256" key="4">
    <source>
        <dbReference type="ARBA" id="ARBA00022993"/>
    </source>
</evidence>
<dbReference type="PROSITE" id="PS51219">
    <property type="entry name" value="DPCK"/>
    <property type="match status" value="1"/>
</dbReference>
<evidence type="ECO:0000256" key="3">
    <source>
        <dbReference type="ARBA" id="ARBA00022840"/>
    </source>
</evidence>
<dbReference type="PANTHER" id="PTHR10695">
    <property type="entry name" value="DEPHOSPHO-COA KINASE-RELATED"/>
    <property type="match status" value="1"/>
</dbReference>
<dbReference type="PANTHER" id="PTHR10695:SF46">
    <property type="entry name" value="BIFUNCTIONAL COENZYME A SYNTHASE-RELATED"/>
    <property type="match status" value="1"/>
</dbReference>
<comment type="function">
    <text evidence="5">Catalyzes the phosphorylation of the 3'-hydroxyl group of dephosphocoenzyme A to form coenzyme A.</text>
</comment>
<dbReference type="Proteomes" id="UP001301653">
    <property type="component" value="Unassembled WGS sequence"/>
</dbReference>
<feature type="binding site" evidence="5">
    <location>
        <begin position="13"/>
        <end position="18"/>
    </location>
    <ligand>
        <name>ATP</name>
        <dbReference type="ChEBI" id="CHEBI:30616"/>
    </ligand>
</feature>
<dbReference type="EC" id="2.7.1.24" evidence="5 6"/>
<evidence type="ECO:0000256" key="5">
    <source>
        <dbReference type="HAMAP-Rule" id="MF_00376"/>
    </source>
</evidence>
<reference evidence="7 8" key="1">
    <citation type="submission" date="2023-12" db="EMBL/GenBank/DDBJ databases">
        <title>Stenotrophomonas guangdongensis sp. nov., isolated from wilted pepper plants (Capsicum annuum).</title>
        <authorList>
            <person name="Qiu M."/>
            <person name="Li Y."/>
            <person name="Liu Q."/>
            <person name="Zhang X."/>
            <person name="Huang Y."/>
            <person name="Guo R."/>
            <person name="Hu M."/>
            <person name="Zhou J."/>
            <person name="Zhou X."/>
        </authorList>
    </citation>
    <scope>NUCLEOTIDE SEQUENCE [LARGE SCALE GENOMIC DNA]</scope>
    <source>
        <strain evidence="7 8">MH1</strain>
    </source>
</reference>
<keyword evidence="5 7" id="KW-0418">Kinase</keyword>
<evidence type="ECO:0000256" key="6">
    <source>
        <dbReference type="NCBIfam" id="TIGR00152"/>
    </source>
</evidence>
<dbReference type="Pfam" id="PF01121">
    <property type="entry name" value="CoaE"/>
    <property type="match status" value="1"/>
</dbReference>
<organism evidence="7 8">
    <name type="scientific">Stenotrophomonas capsici</name>
    <dbReference type="NCBI Taxonomy" id="3110230"/>
    <lineage>
        <taxon>Bacteria</taxon>
        <taxon>Pseudomonadati</taxon>
        <taxon>Pseudomonadota</taxon>
        <taxon>Gammaproteobacteria</taxon>
        <taxon>Lysobacterales</taxon>
        <taxon>Lysobacteraceae</taxon>
        <taxon>Stenotrophomonas</taxon>
    </lineage>
</organism>
<comment type="catalytic activity">
    <reaction evidence="5">
        <text>3'-dephospho-CoA + ATP = ADP + CoA + H(+)</text>
        <dbReference type="Rhea" id="RHEA:18245"/>
        <dbReference type="ChEBI" id="CHEBI:15378"/>
        <dbReference type="ChEBI" id="CHEBI:30616"/>
        <dbReference type="ChEBI" id="CHEBI:57287"/>
        <dbReference type="ChEBI" id="CHEBI:57328"/>
        <dbReference type="ChEBI" id="CHEBI:456216"/>
        <dbReference type="EC" id="2.7.1.24"/>
    </reaction>
</comment>
<dbReference type="GO" id="GO:0004140">
    <property type="term" value="F:dephospho-CoA kinase activity"/>
    <property type="evidence" value="ECO:0007669"/>
    <property type="project" value="UniProtKB-EC"/>
</dbReference>
<comment type="caution">
    <text evidence="7">The sequence shown here is derived from an EMBL/GenBank/DDBJ whole genome shotgun (WGS) entry which is preliminary data.</text>
</comment>
<dbReference type="RefSeq" id="WP_323439204.1">
    <property type="nucleotide sequence ID" value="NZ_JAYFUH010000249.1"/>
</dbReference>
<dbReference type="HAMAP" id="MF_00376">
    <property type="entry name" value="Dephospho_CoA_kinase"/>
    <property type="match status" value="1"/>
</dbReference>
<keyword evidence="5" id="KW-0963">Cytoplasm</keyword>
<proteinExistence type="inferred from homology"/>
<dbReference type="InterPro" id="IPR027417">
    <property type="entry name" value="P-loop_NTPase"/>
</dbReference>
<evidence type="ECO:0000313" key="8">
    <source>
        <dbReference type="Proteomes" id="UP001301653"/>
    </source>
</evidence>
<dbReference type="EMBL" id="JAYFUH010000249">
    <property type="protein sequence ID" value="MEA5668648.1"/>
    <property type="molecule type" value="Genomic_DNA"/>
</dbReference>
<evidence type="ECO:0000313" key="7">
    <source>
        <dbReference type="EMBL" id="MEA5668648.1"/>
    </source>
</evidence>
<comment type="pathway">
    <text evidence="5">Cofactor biosynthesis; coenzyme A biosynthesis; CoA from (R)-pantothenate: step 5/5.</text>
</comment>
<comment type="subcellular location">
    <subcellularLocation>
        <location evidence="5">Cytoplasm</location>
    </subcellularLocation>
</comment>
<sequence>MSDFTIGLTGGIASGKSEVSRRFEALGIVVADADVAARDVVAPGSPALARIVERFGVDIVQADGTLDRALLRQRVFANDDKRRALEAITHPAIRRRMMDICFAAPGPYVIAAIPLLTEVGGRAAYPWLDRILVVDTPVALQHARLLRRDNINAELADRMIQAQATREQRLALADDVIVNDGHPDALQAQVEALDQRYRELASKR</sequence>
<dbReference type="InterPro" id="IPR001977">
    <property type="entry name" value="Depp_CoAkinase"/>
</dbReference>
<name>A0ABU5V770_9GAMM</name>
<evidence type="ECO:0000256" key="2">
    <source>
        <dbReference type="ARBA" id="ARBA00022741"/>
    </source>
</evidence>
<keyword evidence="5 7" id="KW-0808">Transferase</keyword>
<keyword evidence="4 5" id="KW-0173">Coenzyme A biosynthesis</keyword>
<keyword evidence="3 5" id="KW-0067">ATP-binding</keyword>
<evidence type="ECO:0000256" key="1">
    <source>
        <dbReference type="ARBA" id="ARBA00009018"/>
    </source>
</evidence>
<dbReference type="Gene3D" id="3.40.50.300">
    <property type="entry name" value="P-loop containing nucleotide triphosphate hydrolases"/>
    <property type="match status" value="1"/>
</dbReference>
<comment type="similarity">
    <text evidence="1 5">Belongs to the CoaE family.</text>
</comment>
<keyword evidence="2 5" id="KW-0547">Nucleotide-binding</keyword>
<dbReference type="SUPFAM" id="SSF52540">
    <property type="entry name" value="P-loop containing nucleoside triphosphate hydrolases"/>
    <property type="match status" value="1"/>
</dbReference>
<accession>A0ABU5V770</accession>
<gene>
    <name evidence="5 7" type="primary">coaE</name>
    <name evidence="7" type="ORF">VA603_13960</name>
</gene>
<dbReference type="CDD" id="cd02022">
    <property type="entry name" value="DPCK"/>
    <property type="match status" value="1"/>
</dbReference>
<keyword evidence="8" id="KW-1185">Reference proteome</keyword>
<dbReference type="NCBIfam" id="TIGR00152">
    <property type="entry name" value="dephospho-CoA kinase"/>
    <property type="match status" value="1"/>
</dbReference>